<organism evidence="3 4">
    <name type="scientific">Comamonas sediminis</name>
    <dbReference type="NCBI Taxonomy" id="1783360"/>
    <lineage>
        <taxon>Bacteria</taxon>
        <taxon>Pseudomonadati</taxon>
        <taxon>Pseudomonadota</taxon>
        <taxon>Betaproteobacteria</taxon>
        <taxon>Burkholderiales</taxon>
        <taxon>Comamonadaceae</taxon>
        <taxon>Comamonas</taxon>
    </lineage>
</organism>
<dbReference type="Proteomes" id="UP001562178">
    <property type="component" value="Unassembled WGS sequence"/>
</dbReference>
<accession>A0ABV4B482</accession>
<protein>
    <submittedName>
        <fullName evidence="3">Tripartite tricarboxylate transporter TctB family protein</fullName>
    </submittedName>
</protein>
<dbReference type="InterPro" id="IPR009936">
    <property type="entry name" value="DUF1468"/>
</dbReference>
<name>A0ABV4B482_9BURK</name>
<keyword evidence="4" id="KW-1185">Reference proteome</keyword>
<dbReference type="RefSeq" id="WP_369460393.1">
    <property type="nucleotide sequence ID" value="NZ_JBGBDC010000006.1"/>
</dbReference>
<dbReference type="Pfam" id="PF07331">
    <property type="entry name" value="TctB"/>
    <property type="match status" value="1"/>
</dbReference>
<comment type="caution">
    <text evidence="3">The sequence shown here is derived from an EMBL/GenBank/DDBJ whole genome shotgun (WGS) entry which is preliminary data.</text>
</comment>
<keyword evidence="1" id="KW-0472">Membrane</keyword>
<dbReference type="EMBL" id="JBGBDC010000006">
    <property type="protein sequence ID" value="MEY2252235.1"/>
    <property type="molecule type" value="Genomic_DNA"/>
</dbReference>
<evidence type="ECO:0000313" key="3">
    <source>
        <dbReference type="EMBL" id="MEY2252235.1"/>
    </source>
</evidence>
<feature type="transmembrane region" description="Helical" evidence="1">
    <location>
        <begin position="111"/>
        <end position="130"/>
    </location>
</feature>
<reference evidence="3 4" key="1">
    <citation type="journal article" date="2016" name="Int. J. Syst. Evol. Microbiol.">
        <title>Description of Comamonas sediminis sp. nov., isolated from lagoon sediments.</title>
        <authorList>
            <person name="Subhash Y."/>
            <person name="Bang J.J."/>
            <person name="You T.H."/>
            <person name="Lee S.S."/>
        </authorList>
    </citation>
    <scope>NUCLEOTIDE SEQUENCE [LARGE SCALE GENOMIC DNA]</scope>
    <source>
        <strain evidence="3 4">JCM 31169</strain>
    </source>
</reference>
<evidence type="ECO:0000256" key="1">
    <source>
        <dbReference type="SAM" id="Phobius"/>
    </source>
</evidence>
<evidence type="ECO:0000313" key="4">
    <source>
        <dbReference type="Proteomes" id="UP001562178"/>
    </source>
</evidence>
<gene>
    <name evidence="3" type="ORF">AB7A72_14550</name>
</gene>
<keyword evidence="1" id="KW-1133">Transmembrane helix</keyword>
<sequence>MVLNDRVLGVAALLLSAFLAWFGHGLEAPFAYEPVGPRAFPLLLAAVIALCGLRLVLKGGHPAAPNPMGANMRIAWMVVLVVVYAGLFQAVGFVVATAVTAACVGRLFGGSWMQCGIGGASLSLLFYFLFDRVLDVVLPLGWLEGLL</sequence>
<feature type="transmembrane region" description="Helical" evidence="1">
    <location>
        <begin position="35"/>
        <end position="53"/>
    </location>
</feature>
<feature type="domain" description="DUF1468" evidence="2">
    <location>
        <begin position="7"/>
        <end position="139"/>
    </location>
</feature>
<proteinExistence type="predicted"/>
<keyword evidence="1" id="KW-0812">Transmembrane</keyword>
<evidence type="ECO:0000259" key="2">
    <source>
        <dbReference type="Pfam" id="PF07331"/>
    </source>
</evidence>
<feature type="transmembrane region" description="Helical" evidence="1">
    <location>
        <begin position="74"/>
        <end position="99"/>
    </location>
</feature>